<proteinExistence type="predicted"/>
<evidence type="ECO:0000313" key="1">
    <source>
        <dbReference type="Proteomes" id="UP000095280"/>
    </source>
</evidence>
<sequence>MAPIRMLPLLLATLSALTWTASAAAYREQRYQCPQLSTENCTADNGLAFFDGCTTVACIGWRSAVREPTYCRPAVTAAELSRCRQLNNRLEIIQSRAQGAALPDVLVNCPQFSGVDICSTADQFFTFNDGCNVHLCDGSGGTFERSRNQCPEARTPEQLFFCKVTFNSVVRAHATRHACRAQAENAERICEVTWPGYQFSDACYGGNHFICGPGKNLLTRPPTGQCPLESASESIKCREVAAEVAELLAPDRGYTCPELHRSSVCTAENSGFVYNDGCNLVLCEGPSAGLSEGRTCKLPLKESNPAGSEFCRRRAAEVRRELAAGRRHNGPCVTAAEACPGPAAEGVSYFDGCNYCTCLGAARSKCTRRKCLGFFGTDAEFSAYCATVARRLD</sequence>
<evidence type="ECO:0000313" key="2">
    <source>
        <dbReference type="WBParaSite" id="maker-uti_cns_0000897-snap-gene-0.9-mRNA-1"/>
    </source>
</evidence>
<accession>A0A1I8G4Z1</accession>
<keyword evidence="1" id="KW-1185">Reference proteome</keyword>
<name>A0A1I8G4Z1_9PLAT</name>
<organism evidence="1 2">
    <name type="scientific">Macrostomum lignano</name>
    <dbReference type="NCBI Taxonomy" id="282301"/>
    <lineage>
        <taxon>Eukaryota</taxon>
        <taxon>Metazoa</taxon>
        <taxon>Spiralia</taxon>
        <taxon>Lophotrochozoa</taxon>
        <taxon>Platyhelminthes</taxon>
        <taxon>Rhabditophora</taxon>
        <taxon>Macrostomorpha</taxon>
        <taxon>Macrostomida</taxon>
        <taxon>Macrostomidae</taxon>
        <taxon>Macrostomum</taxon>
    </lineage>
</organism>
<protein>
    <submittedName>
        <fullName evidence="2">Chitin-binding type-2 domain-containing protein</fullName>
    </submittedName>
</protein>
<dbReference type="AlphaFoldDB" id="A0A1I8G4Z1"/>
<dbReference type="WBParaSite" id="maker-uti_cns_0000897-snap-gene-0.9-mRNA-1">
    <property type="protein sequence ID" value="maker-uti_cns_0000897-snap-gene-0.9-mRNA-1"/>
    <property type="gene ID" value="maker-uti_cns_0000897-snap-gene-0.9"/>
</dbReference>
<dbReference type="Proteomes" id="UP000095280">
    <property type="component" value="Unplaced"/>
</dbReference>
<reference evidence="2" key="1">
    <citation type="submission" date="2016-11" db="UniProtKB">
        <authorList>
            <consortium name="WormBaseParasite"/>
        </authorList>
    </citation>
    <scope>IDENTIFICATION</scope>
</reference>